<dbReference type="InterPro" id="IPR014717">
    <property type="entry name" value="Transl_elong_EF1B/ribsomal_bS6"/>
</dbReference>
<dbReference type="EMBL" id="CAEZYY010000010">
    <property type="protein sequence ID" value="CAB4750442.1"/>
    <property type="molecule type" value="Genomic_DNA"/>
</dbReference>
<dbReference type="InterPro" id="IPR020814">
    <property type="entry name" value="Ribosomal_S6_plastid/chlpt"/>
</dbReference>
<dbReference type="SUPFAM" id="SSF54995">
    <property type="entry name" value="Ribosomal protein S6"/>
    <property type="match status" value="1"/>
</dbReference>
<comment type="similarity">
    <text evidence="1">Belongs to the bacterial ribosomal protein bS6 family.</text>
</comment>
<dbReference type="AlphaFoldDB" id="A0A6J6TSB3"/>
<dbReference type="PANTHER" id="PTHR21011">
    <property type="entry name" value="MITOCHONDRIAL 28S RIBOSOMAL PROTEIN S6"/>
    <property type="match status" value="1"/>
</dbReference>
<evidence type="ECO:0000256" key="1">
    <source>
        <dbReference type="ARBA" id="ARBA00009512"/>
    </source>
</evidence>
<dbReference type="GO" id="GO:0070181">
    <property type="term" value="F:small ribosomal subunit rRNA binding"/>
    <property type="evidence" value="ECO:0007669"/>
    <property type="project" value="TreeGrafter"/>
</dbReference>
<dbReference type="GO" id="GO:0003735">
    <property type="term" value="F:structural constituent of ribosome"/>
    <property type="evidence" value="ECO:0007669"/>
    <property type="project" value="InterPro"/>
</dbReference>
<dbReference type="PANTHER" id="PTHR21011:SF1">
    <property type="entry name" value="SMALL RIBOSOMAL SUBUNIT PROTEIN BS6M"/>
    <property type="match status" value="1"/>
</dbReference>
<dbReference type="NCBIfam" id="TIGR00166">
    <property type="entry name" value="S6"/>
    <property type="match status" value="1"/>
</dbReference>
<evidence type="ECO:0000313" key="2">
    <source>
        <dbReference type="EMBL" id="CAB4750442.1"/>
    </source>
</evidence>
<dbReference type="EMBL" id="CAFBON010000010">
    <property type="protein sequence ID" value="CAB4975247.1"/>
    <property type="molecule type" value="Genomic_DNA"/>
</dbReference>
<protein>
    <submittedName>
        <fullName evidence="2">Unannotated protein</fullName>
    </submittedName>
</protein>
<dbReference type="EMBL" id="CAFBQP010000001">
    <property type="protein sequence ID" value="CAB5051098.1"/>
    <property type="molecule type" value="Genomic_DNA"/>
</dbReference>
<sequence>MALRAYELGIIIAGELEEPAAADRQKTLAQQVAAAGGTIVGTADWWGRRRFAYPIEKKWEGYYVFYNVLAEGGALDDFERQLRIADDIVRHVLFRLPDSEAKRRGMTQAA</sequence>
<dbReference type="InterPro" id="IPR000529">
    <property type="entry name" value="Ribosomal_bS6"/>
</dbReference>
<reference evidence="2" key="1">
    <citation type="submission" date="2020-05" db="EMBL/GenBank/DDBJ databases">
        <authorList>
            <person name="Chiriac C."/>
            <person name="Salcher M."/>
            <person name="Ghai R."/>
            <person name="Kavagutti S V."/>
        </authorList>
    </citation>
    <scope>NUCLEOTIDE SEQUENCE</scope>
</reference>
<dbReference type="Pfam" id="PF01250">
    <property type="entry name" value="Ribosomal_S6"/>
    <property type="match status" value="1"/>
</dbReference>
<dbReference type="GO" id="GO:0005737">
    <property type="term" value="C:cytoplasm"/>
    <property type="evidence" value="ECO:0007669"/>
    <property type="project" value="UniProtKB-ARBA"/>
</dbReference>
<accession>A0A6J6TSB3</accession>
<name>A0A6J6TSB3_9ZZZZ</name>
<organism evidence="2">
    <name type="scientific">freshwater metagenome</name>
    <dbReference type="NCBI Taxonomy" id="449393"/>
    <lineage>
        <taxon>unclassified sequences</taxon>
        <taxon>metagenomes</taxon>
        <taxon>ecological metagenomes</taxon>
    </lineage>
</organism>
<evidence type="ECO:0000313" key="3">
    <source>
        <dbReference type="EMBL" id="CAB4812334.1"/>
    </source>
</evidence>
<dbReference type="Gene3D" id="3.30.70.60">
    <property type="match status" value="1"/>
</dbReference>
<dbReference type="InterPro" id="IPR035980">
    <property type="entry name" value="Ribosomal_bS6_sf"/>
</dbReference>
<dbReference type="EMBL" id="CAFAAJ010000112">
    <property type="protein sequence ID" value="CAB4812334.1"/>
    <property type="molecule type" value="Genomic_DNA"/>
</dbReference>
<gene>
    <name evidence="2" type="ORF">UFOPK2806_00982</name>
    <name evidence="3" type="ORF">UFOPK3001_01636</name>
    <name evidence="4" type="ORF">UFOPK3954_00199</name>
    <name evidence="5" type="ORF">UFOPK4306_00050</name>
</gene>
<dbReference type="CDD" id="cd00473">
    <property type="entry name" value="bS6"/>
    <property type="match status" value="1"/>
</dbReference>
<evidence type="ECO:0000313" key="5">
    <source>
        <dbReference type="EMBL" id="CAB5051098.1"/>
    </source>
</evidence>
<proteinExistence type="inferred from homology"/>
<dbReference type="GO" id="GO:0006412">
    <property type="term" value="P:translation"/>
    <property type="evidence" value="ECO:0007669"/>
    <property type="project" value="InterPro"/>
</dbReference>
<evidence type="ECO:0000313" key="4">
    <source>
        <dbReference type="EMBL" id="CAB4975247.1"/>
    </source>
</evidence>
<dbReference type="GO" id="GO:0005840">
    <property type="term" value="C:ribosome"/>
    <property type="evidence" value="ECO:0007669"/>
    <property type="project" value="InterPro"/>
</dbReference>
<dbReference type="HAMAP" id="MF_00360">
    <property type="entry name" value="Ribosomal_bS6"/>
    <property type="match status" value="1"/>
</dbReference>